<proteinExistence type="predicted"/>
<accession>A0ACB0DPR3</accession>
<evidence type="ECO:0000313" key="1">
    <source>
        <dbReference type="EMBL" id="CAI9690269.1"/>
    </source>
</evidence>
<dbReference type="Proteomes" id="UP001162501">
    <property type="component" value="Chromosome 1"/>
</dbReference>
<evidence type="ECO:0000313" key="2">
    <source>
        <dbReference type="Proteomes" id="UP001162501"/>
    </source>
</evidence>
<gene>
    <name evidence="1" type="ORF">MRATA1EN3_LOCUS1482</name>
</gene>
<organism evidence="1 2">
    <name type="scientific">Rangifer tarandus platyrhynchus</name>
    <name type="common">Svalbard reindeer</name>
    <dbReference type="NCBI Taxonomy" id="3082113"/>
    <lineage>
        <taxon>Eukaryota</taxon>
        <taxon>Metazoa</taxon>
        <taxon>Chordata</taxon>
        <taxon>Craniata</taxon>
        <taxon>Vertebrata</taxon>
        <taxon>Euteleostomi</taxon>
        <taxon>Mammalia</taxon>
        <taxon>Eutheria</taxon>
        <taxon>Laurasiatheria</taxon>
        <taxon>Artiodactyla</taxon>
        <taxon>Ruminantia</taxon>
        <taxon>Pecora</taxon>
        <taxon>Cervidae</taxon>
        <taxon>Odocoileinae</taxon>
        <taxon>Rangifer</taxon>
    </lineage>
</organism>
<dbReference type="EMBL" id="OX596085">
    <property type="protein sequence ID" value="CAI9690269.1"/>
    <property type="molecule type" value="Genomic_DNA"/>
</dbReference>
<reference evidence="1" key="1">
    <citation type="submission" date="2023-05" db="EMBL/GenBank/DDBJ databases">
        <authorList>
            <consortium name="ELIXIR-Norway"/>
        </authorList>
    </citation>
    <scope>NUCLEOTIDE SEQUENCE</scope>
</reference>
<protein>
    <submittedName>
        <fullName evidence="1">Uncharacterized protein</fullName>
    </submittedName>
</protein>
<sequence length="114" mass="12181">MPSAPPALCKRREGAAPDRRAQPGGPGGSRRPDRTLFLSVVPRLCRAQVLAPIDPSAQQTPTKGYEAALQHRRHKQPAIFGRPRCCPSCSGLCPGQCGWPPALRFALAGSGQCR</sequence>
<name>A0ACB0DPR3_RANTA</name>